<dbReference type="AlphaFoldDB" id="A0AAV1JU81"/>
<reference evidence="3 4" key="1">
    <citation type="submission" date="2023-11" db="EMBL/GenBank/DDBJ databases">
        <authorList>
            <person name="Okamura Y."/>
        </authorList>
    </citation>
    <scope>NUCLEOTIDE SEQUENCE [LARGE SCALE GENOMIC DNA]</scope>
</reference>
<dbReference type="EMBL" id="CAVLEF010000163">
    <property type="protein sequence ID" value="CAK1552878.1"/>
    <property type="molecule type" value="Genomic_DNA"/>
</dbReference>
<name>A0AAV1JU81_9NEOP</name>
<comment type="caution">
    <text evidence="3">The sequence shown here is derived from an EMBL/GenBank/DDBJ whole genome shotgun (WGS) entry which is preliminary data.</text>
</comment>
<feature type="transmembrane region" description="Helical" evidence="2">
    <location>
        <begin position="654"/>
        <end position="678"/>
    </location>
</feature>
<feature type="region of interest" description="Disordered" evidence="1">
    <location>
        <begin position="590"/>
        <end position="625"/>
    </location>
</feature>
<feature type="transmembrane region" description="Helical" evidence="2">
    <location>
        <begin position="804"/>
        <end position="825"/>
    </location>
</feature>
<sequence>MFRENRREYFCYRANLNNQKKVRKGTQLSPGYEDVSISPLRYKTKTNATETDSKKQNLCKCRPKTTRRKQRSKNHDTTIVWEDSSPVNYKNEGTENIFYDIIEDKQRKRKFKLSKNKRSYEINSRRKHNNRIENEIKVADQERIIYGHVEPLIGENVLDGDDLHLKKIKTCQKGICKTNIEEGKKHHCKCKTVKKRPPKVATTTTCTNYSCALEGGIKRRYNKLISCLFNSKHNVAPKPVIVEKGPVQPMFAIRVDSGNLQILNPNEIRTKVKALGNVAKHDKCMCPSRLERAKKYGIGETCEDGVCETARKGKYDHFNCNCEKTAIIECCDRTCDIKTPGVSTNQGGKIVKKITANGEKPVFEMLLDQNHMNVLNTGEIHDVLKKASLSDMCPTGICRDTENTDRILNCKCLSKKISPILHECHKGTCRPNETITEEPKKKSRFYLCTRICSSFGKQSCKCPGYRNAQGDVIYGRRNAIGTTPDQPAERERSNLCFVTRICSSLGKWRYSGGDMNARGIRRKKLADKKRRKKKQRNEETVRKRKKKPVEKDKKRKPKQDQKVKGKEKKQKSRKVEPVIKATRKYSFWTRSETSEKKANAQKTKAQEEKLRKAELKKKKEDKKIQERAKKEAIKRRKKIAKLQSQGQTNCLARFIIGVVNLSLGTLSGLATMLVYIIAKPIRSYAYVKQKLKDPIGSFKMLKSWISTTWKARDSNFTTAIQDSHVVHILSDQLEESALFQVFTNKGQTPEEKQMYERMKKKRQRRMRKRHEQALYSCRHMLLVTLRKHPWICVYHLCPDFYPHCLSLLTFLTNFFHLLLFLLALLCWTPCIMCMEVVRAFLCCVVCTH</sequence>
<evidence type="ECO:0000313" key="3">
    <source>
        <dbReference type="EMBL" id="CAK1552878.1"/>
    </source>
</evidence>
<organism evidence="3 4">
    <name type="scientific">Leptosia nina</name>
    <dbReference type="NCBI Taxonomy" id="320188"/>
    <lineage>
        <taxon>Eukaryota</taxon>
        <taxon>Metazoa</taxon>
        <taxon>Ecdysozoa</taxon>
        <taxon>Arthropoda</taxon>
        <taxon>Hexapoda</taxon>
        <taxon>Insecta</taxon>
        <taxon>Pterygota</taxon>
        <taxon>Neoptera</taxon>
        <taxon>Endopterygota</taxon>
        <taxon>Lepidoptera</taxon>
        <taxon>Glossata</taxon>
        <taxon>Ditrysia</taxon>
        <taxon>Papilionoidea</taxon>
        <taxon>Pieridae</taxon>
        <taxon>Pierinae</taxon>
        <taxon>Leptosia</taxon>
    </lineage>
</organism>
<accession>A0AAV1JU81</accession>
<feature type="compositionally biased region" description="Basic and acidic residues" evidence="1">
    <location>
        <begin position="592"/>
        <end position="625"/>
    </location>
</feature>
<keyword evidence="2" id="KW-0812">Transmembrane</keyword>
<feature type="compositionally biased region" description="Basic residues" evidence="1">
    <location>
        <begin position="542"/>
        <end position="557"/>
    </location>
</feature>
<evidence type="ECO:0000256" key="1">
    <source>
        <dbReference type="SAM" id="MobiDB-lite"/>
    </source>
</evidence>
<keyword evidence="2" id="KW-0472">Membrane</keyword>
<evidence type="ECO:0000256" key="2">
    <source>
        <dbReference type="SAM" id="Phobius"/>
    </source>
</evidence>
<dbReference type="Proteomes" id="UP001497472">
    <property type="component" value="Unassembled WGS sequence"/>
</dbReference>
<proteinExistence type="predicted"/>
<gene>
    <name evidence="3" type="ORF">LNINA_LOCUS11906</name>
</gene>
<feature type="region of interest" description="Disordered" evidence="1">
    <location>
        <begin position="513"/>
        <end position="576"/>
    </location>
</feature>
<keyword evidence="4" id="KW-1185">Reference proteome</keyword>
<protein>
    <submittedName>
        <fullName evidence="3">Uncharacterized protein</fullName>
    </submittedName>
</protein>
<keyword evidence="2" id="KW-1133">Transmembrane helix</keyword>
<feature type="compositionally biased region" description="Basic residues" evidence="1">
    <location>
        <begin position="519"/>
        <end position="535"/>
    </location>
</feature>
<evidence type="ECO:0000313" key="4">
    <source>
        <dbReference type="Proteomes" id="UP001497472"/>
    </source>
</evidence>